<feature type="non-terminal residue" evidence="2">
    <location>
        <position position="1"/>
    </location>
</feature>
<reference evidence="2" key="1">
    <citation type="submission" date="2014-11" db="EMBL/GenBank/DDBJ databases">
        <authorList>
            <person name="Otto D Thomas"/>
            <person name="Naeem Raeece"/>
        </authorList>
    </citation>
    <scope>NUCLEOTIDE SEQUENCE</scope>
</reference>
<gene>
    <name evidence="2" type="ORF">Cvel_26409</name>
</gene>
<dbReference type="EMBL" id="CDMZ01002347">
    <property type="protein sequence ID" value="CEM41959.1"/>
    <property type="molecule type" value="Genomic_DNA"/>
</dbReference>
<name>A0A0G4HD25_9ALVE</name>
<feature type="region of interest" description="Disordered" evidence="1">
    <location>
        <begin position="1"/>
        <end position="25"/>
    </location>
</feature>
<dbReference type="AlphaFoldDB" id="A0A0G4HD25"/>
<organism evidence="2">
    <name type="scientific">Chromera velia CCMP2878</name>
    <dbReference type="NCBI Taxonomy" id="1169474"/>
    <lineage>
        <taxon>Eukaryota</taxon>
        <taxon>Sar</taxon>
        <taxon>Alveolata</taxon>
        <taxon>Colpodellida</taxon>
        <taxon>Chromeraceae</taxon>
        <taxon>Chromera</taxon>
    </lineage>
</organism>
<proteinExistence type="predicted"/>
<feature type="region of interest" description="Disordered" evidence="1">
    <location>
        <begin position="188"/>
        <end position="208"/>
    </location>
</feature>
<evidence type="ECO:0000313" key="2">
    <source>
        <dbReference type="EMBL" id="CEM41959.1"/>
    </source>
</evidence>
<feature type="region of interest" description="Disordered" evidence="1">
    <location>
        <begin position="234"/>
        <end position="261"/>
    </location>
</feature>
<accession>A0A0G4HD25</accession>
<protein>
    <submittedName>
        <fullName evidence="2">Uncharacterized protein</fullName>
    </submittedName>
</protein>
<feature type="region of interest" description="Disordered" evidence="1">
    <location>
        <begin position="110"/>
        <end position="137"/>
    </location>
</feature>
<evidence type="ECO:0000256" key="1">
    <source>
        <dbReference type="SAM" id="MobiDB-lite"/>
    </source>
</evidence>
<dbReference type="VEuPathDB" id="CryptoDB:Cvel_26409"/>
<sequence length="261" mass="27939">GQGNDGGCVKAKQPGPPPPAPSQPVLQSEALKRRYEQACCDLLGHSDSASSSLIRLLDPASFPPQVRDLLQKASDTLLAVTGPQAGNKEEEKRYSVIVNRDVMDAGNNLMRASTKSPEGEPQEPDTEEGHGTTIPCLDSTRTRSRRCSECGLTSRLLSQKCQTTDCPRKGQVCDWLDSQEEIDMKFGLPREEPPRTSPLPGVFTTPTVKKSTENNGLPLGYAGLASVSTTVGTSLGTAAVPPYPLTNTNPLRRAAEGAIRE</sequence>